<dbReference type="InterPro" id="IPR000836">
    <property type="entry name" value="PRTase_dom"/>
</dbReference>
<keyword evidence="9" id="KW-0342">GTP-binding</keyword>
<evidence type="ECO:0000256" key="7">
    <source>
        <dbReference type="ARBA" id="ARBA00022679"/>
    </source>
</evidence>
<comment type="cofactor">
    <cofactor evidence="1">
        <name>Mg(2+)</name>
        <dbReference type="ChEBI" id="CHEBI:18420"/>
    </cofactor>
</comment>
<evidence type="ECO:0000313" key="16">
    <source>
        <dbReference type="EMBL" id="BDW93550.1"/>
    </source>
</evidence>
<keyword evidence="6 16" id="KW-0328">Glycosyltransferase</keyword>
<keyword evidence="8" id="KW-0547">Nucleotide-binding</keyword>
<evidence type="ECO:0000256" key="5">
    <source>
        <dbReference type="ARBA" id="ARBA00022533"/>
    </source>
</evidence>
<evidence type="ECO:0000256" key="3">
    <source>
        <dbReference type="ARBA" id="ARBA00009516"/>
    </source>
</evidence>
<feature type="domain" description="Phosphoribosyltransferase" evidence="15">
    <location>
        <begin position="33"/>
        <end position="236"/>
    </location>
</feature>
<comment type="catalytic activity">
    <reaction evidence="11">
        <text>UMP + diphosphate = 5-phospho-alpha-D-ribose 1-diphosphate + uracil</text>
        <dbReference type="Rhea" id="RHEA:13017"/>
        <dbReference type="ChEBI" id="CHEBI:17568"/>
        <dbReference type="ChEBI" id="CHEBI:33019"/>
        <dbReference type="ChEBI" id="CHEBI:57865"/>
        <dbReference type="ChEBI" id="CHEBI:58017"/>
        <dbReference type="EC" id="2.4.2.9"/>
    </reaction>
</comment>
<evidence type="ECO:0000259" key="15">
    <source>
        <dbReference type="Pfam" id="PF14681"/>
    </source>
</evidence>
<dbReference type="GO" id="GO:0004845">
    <property type="term" value="F:uracil phosphoribosyltransferase activity"/>
    <property type="evidence" value="ECO:0007669"/>
    <property type="project" value="UniProtKB-EC"/>
</dbReference>
<dbReference type="EMBL" id="AP027268">
    <property type="protein sequence ID" value="BDW93550.1"/>
    <property type="molecule type" value="Genomic_DNA"/>
</dbReference>
<comment type="function">
    <text evidence="12">Catalyzes the conversion of uracil and 5-phospho-alpha-D-ribose 1-diphosphate (PRPP) to UMP and diphosphate.</text>
</comment>
<keyword evidence="7" id="KW-0808">Transferase</keyword>
<proteinExistence type="inferred from homology"/>
<evidence type="ECO:0000256" key="2">
    <source>
        <dbReference type="ARBA" id="ARBA00005180"/>
    </source>
</evidence>
<reference evidence="16 17" key="1">
    <citation type="submission" date="2023-01" db="EMBL/GenBank/DDBJ databases">
        <title>Complete genome sequence of Muricauda aquimarina strain IFOP_LL357.</title>
        <authorList>
            <person name="Gajardo G."/>
            <person name="Ueki S."/>
            <person name="Maruyama F."/>
        </authorList>
    </citation>
    <scope>NUCLEOTIDE SEQUENCE [LARGE SCALE GENOMIC DNA]</scope>
    <source>
        <strain evidence="16 17">IFOP_LL357</strain>
    </source>
</reference>
<evidence type="ECO:0000256" key="4">
    <source>
        <dbReference type="ARBA" id="ARBA00011894"/>
    </source>
</evidence>
<name>A0AA48HE64_9FLAO</name>
<evidence type="ECO:0000256" key="14">
    <source>
        <dbReference type="ARBA" id="ARBA00079807"/>
    </source>
</evidence>
<dbReference type="Pfam" id="PF14681">
    <property type="entry name" value="UPRTase"/>
    <property type="match status" value="1"/>
</dbReference>
<dbReference type="InterPro" id="IPR029057">
    <property type="entry name" value="PRTase-like"/>
</dbReference>
<evidence type="ECO:0000256" key="10">
    <source>
        <dbReference type="ARBA" id="ARBA00031082"/>
    </source>
</evidence>
<comment type="similarity">
    <text evidence="3">Belongs to the UPRTase family.</text>
</comment>
<dbReference type="NCBIfam" id="NF001097">
    <property type="entry name" value="PRK00129.1"/>
    <property type="match status" value="1"/>
</dbReference>
<dbReference type="GO" id="GO:0005525">
    <property type="term" value="F:GTP binding"/>
    <property type="evidence" value="ECO:0007669"/>
    <property type="project" value="UniProtKB-KW"/>
</dbReference>
<protein>
    <recommendedName>
        <fullName evidence="13">Uracil phosphoribosyltransferase</fullName>
        <ecNumber evidence="4">2.4.2.9</ecNumber>
    </recommendedName>
    <alternativeName>
        <fullName evidence="10">UMP pyrophosphorylase</fullName>
    </alternativeName>
    <alternativeName>
        <fullName evidence="14">UPRTase</fullName>
    </alternativeName>
</protein>
<dbReference type="PANTHER" id="PTHR11608:SF0">
    <property type="entry name" value="BIFUNCTIONAL PROTEIN PYRR"/>
    <property type="match status" value="1"/>
</dbReference>
<dbReference type="Proteomes" id="UP001330184">
    <property type="component" value="Chromosome"/>
</dbReference>
<dbReference type="Gene3D" id="3.40.50.2020">
    <property type="match status" value="1"/>
</dbReference>
<sequence length="239" mass="26845">MVFHFYILGTSHTFKKETISIQMIIHQFDQTNSVLNTFISEIRDVEIQKDSMRFRRNIERIGEVLAYELSRSLDYEAREIQTPLGTKKTFGCKDDLVLCSVLRAGLPLHQGMLNYFDRAENAFISAYRHHPNDDDDFEVIVKYFAAPSLDGKVLVLTDPMLATGKTLENVLNALKSHGTPKQIHILSVIGSKSGIAKVEKVFPSDTQLWIATVDEHLTSKGYIIPGLGDAGDLSYGPKL</sequence>
<dbReference type="CDD" id="cd06223">
    <property type="entry name" value="PRTases_typeI"/>
    <property type="match status" value="1"/>
</dbReference>
<keyword evidence="17" id="KW-1185">Reference proteome</keyword>
<evidence type="ECO:0000313" key="17">
    <source>
        <dbReference type="Proteomes" id="UP001330184"/>
    </source>
</evidence>
<gene>
    <name evidence="16" type="primary">upp</name>
    <name evidence="16" type="ORF">MACH07_23820</name>
</gene>
<keyword evidence="5" id="KW-0021">Allosteric enzyme</keyword>
<evidence type="ECO:0000256" key="13">
    <source>
        <dbReference type="ARBA" id="ARBA00072146"/>
    </source>
</evidence>
<evidence type="ECO:0000256" key="12">
    <source>
        <dbReference type="ARBA" id="ARBA00056901"/>
    </source>
</evidence>
<evidence type="ECO:0000256" key="11">
    <source>
        <dbReference type="ARBA" id="ARBA00052919"/>
    </source>
</evidence>
<dbReference type="AlphaFoldDB" id="A0AA48HE64"/>
<dbReference type="SUPFAM" id="SSF53271">
    <property type="entry name" value="PRTase-like"/>
    <property type="match status" value="1"/>
</dbReference>
<evidence type="ECO:0000256" key="1">
    <source>
        <dbReference type="ARBA" id="ARBA00001946"/>
    </source>
</evidence>
<dbReference type="FunFam" id="3.40.50.2020:FF:000023">
    <property type="entry name" value="Probable uracil phosphoribosyltransferase"/>
    <property type="match status" value="1"/>
</dbReference>
<dbReference type="PANTHER" id="PTHR11608">
    <property type="entry name" value="BIFUNCTIONAL PROTEIN PYRR"/>
    <property type="match status" value="1"/>
</dbReference>
<evidence type="ECO:0000256" key="8">
    <source>
        <dbReference type="ARBA" id="ARBA00022741"/>
    </source>
</evidence>
<accession>A0AA48HE64</accession>
<organism evidence="16 17">
    <name type="scientific">Flagellimonas marinaquae</name>
    <dbReference type="NCBI Taxonomy" id="254955"/>
    <lineage>
        <taxon>Bacteria</taxon>
        <taxon>Pseudomonadati</taxon>
        <taxon>Bacteroidota</taxon>
        <taxon>Flavobacteriia</taxon>
        <taxon>Flavobacteriales</taxon>
        <taxon>Flavobacteriaceae</taxon>
        <taxon>Flagellimonas</taxon>
    </lineage>
</organism>
<evidence type="ECO:0000256" key="9">
    <source>
        <dbReference type="ARBA" id="ARBA00023134"/>
    </source>
</evidence>
<dbReference type="EC" id="2.4.2.9" evidence="4"/>
<dbReference type="InterPro" id="IPR050137">
    <property type="entry name" value="PyrR_bifunctional"/>
</dbReference>
<evidence type="ECO:0000256" key="6">
    <source>
        <dbReference type="ARBA" id="ARBA00022676"/>
    </source>
</evidence>
<comment type="pathway">
    <text evidence="2">Pyrimidine metabolism; UMP biosynthesis via salvage pathway; UMP from uracil: step 1/1.</text>
</comment>